<keyword evidence="6" id="KW-1185">Reference proteome</keyword>
<dbReference type="InterPro" id="IPR036390">
    <property type="entry name" value="WH_DNA-bd_sf"/>
</dbReference>
<evidence type="ECO:0000313" key="5">
    <source>
        <dbReference type="EMBL" id="KAA2236024.1"/>
    </source>
</evidence>
<reference evidence="5 6" key="2">
    <citation type="submission" date="2019-09" db="EMBL/GenBank/DDBJ databases">
        <authorList>
            <person name="Jin C."/>
        </authorList>
    </citation>
    <scope>NUCLEOTIDE SEQUENCE [LARGE SCALE GENOMIC DNA]</scope>
    <source>
        <strain evidence="5 6">BN140002</strain>
    </source>
</reference>
<dbReference type="EMBL" id="VUOA01000029">
    <property type="protein sequence ID" value="KAA2236024.1"/>
    <property type="molecule type" value="Genomic_DNA"/>
</dbReference>
<dbReference type="Proteomes" id="UP000323142">
    <property type="component" value="Unassembled WGS sequence"/>
</dbReference>
<dbReference type="PROSITE" id="PS50995">
    <property type="entry name" value="HTH_MARR_2"/>
    <property type="match status" value="1"/>
</dbReference>
<gene>
    <name evidence="5" type="ORF">F0L46_16755</name>
</gene>
<accession>A0A5B2VAK9</accession>
<dbReference type="Gene3D" id="1.10.10.10">
    <property type="entry name" value="Winged helix-like DNA-binding domain superfamily/Winged helix DNA-binding domain"/>
    <property type="match status" value="1"/>
</dbReference>
<dbReference type="PRINTS" id="PR00598">
    <property type="entry name" value="HTHMARR"/>
</dbReference>
<dbReference type="Pfam" id="PF12802">
    <property type="entry name" value="MarR_2"/>
    <property type="match status" value="1"/>
</dbReference>
<name>A0A5B2VAK9_9HYPH</name>
<dbReference type="GO" id="GO:0003700">
    <property type="term" value="F:DNA-binding transcription factor activity"/>
    <property type="evidence" value="ECO:0007669"/>
    <property type="project" value="InterPro"/>
</dbReference>
<keyword evidence="2" id="KW-0238">DNA-binding</keyword>
<evidence type="ECO:0000256" key="2">
    <source>
        <dbReference type="ARBA" id="ARBA00023125"/>
    </source>
</evidence>
<dbReference type="PANTHER" id="PTHR33164:SF104">
    <property type="entry name" value="TRANSCRIPTIONAL REGULATORY PROTEIN"/>
    <property type="match status" value="1"/>
</dbReference>
<dbReference type="OrthoDB" id="72352at2"/>
<dbReference type="InterPro" id="IPR039422">
    <property type="entry name" value="MarR/SlyA-like"/>
</dbReference>
<dbReference type="InterPro" id="IPR023187">
    <property type="entry name" value="Tscrpt_reg_MarR-type_CS"/>
</dbReference>
<comment type="caution">
    <text evidence="5">The sequence shown here is derived from an EMBL/GenBank/DDBJ whole genome shotgun (WGS) entry which is preliminary data.</text>
</comment>
<evidence type="ECO:0000313" key="6">
    <source>
        <dbReference type="Proteomes" id="UP000323142"/>
    </source>
</evidence>
<feature type="domain" description="HTH marR-type" evidence="4">
    <location>
        <begin position="5"/>
        <end position="144"/>
    </location>
</feature>
<dbReference type="AlphaFoldDB" id="A0A5B2VAK9"/>
<dbReference type="SUPFAM" id="SSF46785">
    <property type="entry name" value="Winged helix' DNA-binding domain"/>
    <property type="match status" value="1"/>
</dbReference>
<sequence>MQGPTDDVVAAWVRLVRAQRAVMGAVEADLKRAGEPPLSWYDVLWSLVQAPDGRLAPRDLEGALLLEQYNLSRLLDRLEADGLVARVPHPGDRRRQFVEITERGRALRERMWPVYAEAVQRHVGARLGDGEARCLAAILGGLLGGRF</sequence>
<protein>
    <submittedName>
        <fullName evidence="5">MarR family transcriptional regulator</fullName>
    </submittedName>
</protein>
<dbReference type="InterPro" id="IPR036388">
    <property type="entry name" value="WH-like_DNA-bd_sf"/>
</dbReference>
<evidence type="ECO:0000256" key="3">
    <source>
        <dbReference type="ARBA" id="ARBA00023163"/>
    </source>
</evidence>
<reference evidence="5 6" key="1">
    <citation type="submission" date="2019-09" db="EMBL/GenBank/DDBJ databases">
        <title>Salinarimonas rosea gen. nov., sp. nov., a new member of the a-2 subgroup of the Proteobacteria.</title>
        <authorList>
            <person name="Liu J."/>
        </authorList>
    </citation>
    <scope>NUCLEOTIDE SEQUENCE [LARGE SCALE GENOMIC DNA]</scope>
    <source>
        <strain evidence="5 6">BN140002</strain>
    </source>
</reference>
<dbReference type="PROSITE" id="PS01117">
    <property type="entry name" value="HTH_MARR_1"/>
    <property type="match status" value="1"/>
</dbReference>
<organism evidence="5 6">
    <name type="scientific">Salinarimonas soli</name>
    <dbReference type="NCBI Taxonomy" id="1638099"/>
    <lineage>
        <taxon>Bacteria</taxon>
        <taxon>Pseudomonadati</taxon>
        <taxon>Pseudomonadota</taxon>
        <taxon>Alphaproteobacteria</taxon>
        <taxon>Hyphomicrobiales</taxon>
        <taxon>Salinarimonadaceae</taxon>
        <taxon>Salinarimonas</taxon>
    </lineage>
</organism>
<proteinExistence type="predicted"/>
<dbReference type="InterPro" id="IPR000835">
    <property type="entry name" value="HTH_MarR-typ"/>
</dbReference>
<keyword evidence="3" id="KW-0804">Transcription</keyword>
<evidence type="ECO:0000256" key="1">
    <source>
        <dbReference type="ARBA" id="ARBA00023015"/>
    </source>
</evidence>
<dbReference type="SMART" id="SM00347">
    <property type="entry name" value="HTH_MARR"/>
    <property type="match status" value="1"/>
</dbReference>
<keyword evidence="1" id="KW-0805">Transcription regulation</keyword>
<dbReference type="GO" id="GO:0003677">
    <property type="term" value="F:DNA binding"/>
    <property type="evidence" value="ECO:0007669"/>
    <property type="project" value="UniProtKB-KW"/>
</dbReference>
<dbReference type="RefSeq" id="WP_149819612.1">
    <property type="nucleotide sequence ID" value="NZ_VUOA01000029.1"/>
</dbReference>
<dbReference type="GO" id="GO:0006950">
    <property type="term" value="P:response to stress"/>
    <property type="evidence" value="ECO:0007669"/>
    <property type="project" value="TreeGrafter"/>
</dbReference>
<dbReference type="PANTHER" id="PTHR33164">
    <property type="entry name" value="TRANSCRIPTIONAL REGULATOR, MARR FAMILY"/>
    <property type="match status" value="1"/>
</dbReference>
<evidence type="ECO:0000259" key="4">
    <source>
        <dbReference type="PROSITE" id="PS50995"/>
    </source>
</evidence>